<sequence length="65" mass="7032">MNLRSLLLYTSLFGGIMAAKFTITAEDMENIEGVTDASQLPENVHSALKTNGPCWIGDACARKES</sequence>
<feature type="chain" id="PRO_5014122671" evidence="1">
    <location>
        <begin position="19"/>
        <end position="65"/>
    </location>
</feature>
<keyword evidence="3" id="KW-1185">Reference proteome</keyword>
<feature type="signal peptide" evidence="1">
    <location>
        <begin position="1"/>
        <end position="18"/>
    </location>
</feature>
<accession>A0A2I2F2R4</accession>
<dbReference type="OrthoDB" id="10326919at2759"/>
<dbReference type="Proteomes" id="UP000234585">
    <property type="component" value="Unassembled WGS sequence"/>
</dbReference>
<gene>
    <name evidence="2" type="ORF">BDW47DRAFT_128608</name>
</gene>
<reference evidence="2 3" key="1">
    <citation type="submission" date="2017-12" db="EMBL/GenBank/DDBJ databases">
        <authorList>
            <consortium name="DOE Joint Genome Institute"/>
            <person name="Haridas S."/>
            <person name="Kjaerbolling I."/>
            <person name="Vesth T.C."/>
            <person name="Frisvad J.C."/>
            <person name="Nybo J.L."/>
            <person name="Theobald S."/>
            <person name="Kuo A."/>
            <person name="Bowyer P."/>
            <person name="Matsuda Y."/>
            <person name="Mondo S."/>
            <person name="Lyhne E.K."/>
            <person name="Kogle M.E."/>
            <person name="Clum A."/>
            <person name="Lipzen A."/>
            <person name="Salamov A."/>
            <person name="Ngan C.Y."/>
            <person name="Daum C."/>
            <person name="Chiniquy J."/>
            <person name="Barry K."/>
            <person name="LaButti K."/>
            <person name="Simmons B.A."/>
            <person name="Magnuson J.K."/>
            <person name="Mortensen U.H."/>
            <person name="Larsen T.O."/>
            <person name="Grigoriev I.V."/>
            <person name="Baker S.E."/>
            <person name="Andersen M.R."/>
            <person name="Nordberg H.P."/>
            <person name="Cantor M.N."/>
            <person name="Hua S.X."/>
        </authorList>
    </citation>
    <scope>NUCLEOTIDE SEQUENCE [LARGE SCALE GENOMIC DNA]</scope>
    <source>
        <strain evidence="2 3">CBS 102.13</strain>
    </source>
</reference>
<name>A0A2I2F2R4_ASPCN</name>
<evidence type="ECO:0000256" key="1">
    <source>
        <dbReference type="SAM" id="SignalP"/>
    </source>
</evidence>
<keyword evidence="1" id="KW-0732">Signal</keyword>
<organism evidence="2 3">
    <name type="scientific">Aspergillus candidus</name>
    <dbReference type="NCBI Taxonomy" id="41067"/>
    <lineage>
        <taxon>Eukaryota</taxon>
        <taxon>Fungi</taxon>
        <taxon>Dikarya</taxon>
        <taxon>Ascomycota</taxon>
        <taxon>Pezizomycotina</taxon>
        <taxon>Eurotiomycetes</taxon>
        <taxon>Eurotiomycetidae</taxon>
        <taxon>Eurotiales</taxon>
        <taxon>Aspergillaceae</taxon>
        <taxon>Aspergillus</taxon>
        <taxon>Aspergillus subgen. Circumdati</taxon>
    </lineage>
</organism>
<evidence type="ECO:0000313" key="2">
    <source>
        <dbReference type="EMBL" id="PLB34923.1"/>
    </source>
</evidence>
<proteinExistence type="predicted"/>
<evidence type="ECO:0000313" key="3">
    <source>
        <dbReference type="Proteomes" id="UP000234585"/>
    </source>
</evidence>
<dbReference type="EMBL" id="KZ559170">
    <property type="protein sequence ID" value="PLB34923.1"/>
    <property type="molecule type" value="Genomic_DNA"/>
</dbReference>
<dbReference type="GeneID" id="36524032"/>
<dbReference type="RefSeq" id="XP_024668935.1">
    <property type="nucleotide sequence ID" value="XM_024816872.1"/>
</dbReference>
<protein>
    <submittedName>
        <fullName evidence="2">Uncharacterized protein</fullName>
    </submittedName>
</protein>
<dbReference type="AlphaFoldDB" id="A0A2I2F2R4"/>